<evidence type="ECO:0000313" key="9">
    <source>
        <dbReference type="EMBL" id="KAK2706466.1"/>
    </source>
</evidence>
<feature type="region of interest" description="Disordered" evidence="6">
    <location>
        <begin position="244"/>
        <end position="266"/>
    </location>
</feature>
<dbReference type="InterPro" id="IPR011598">
    <property type="entry name" value="bHLH_dom"/>
</dbReference>
<dbReference type="InterPro" id="IPR003650">
    <property type="entry name" value="Orange_dom"/>
</dbReference>
<sequence length="266" mass="29827">MPSEPQNVLRKSSENRRTNKPIMEKRRRARINNCLNELKNLILDATKKDPARHSKLEKADILEMTVKHLQTVHRHQVALNIAANPTIVSKYRAGFNECANEVSRFLGRSDDVDIMMKQRLLGHLAACLAGLNQQSVSVPQAQQQKPEVQNTFPFVPTRLPSGEIAFVLSQNVATQGQYQRPCSSASSNSLLEQDKPLALTMNSRGCSQSPISSIGSPVPHSPYGSDYAMDYKLHNLHPYSRPLSHSPQPLSLVKDSSEEVKTWRPW</sequence>
<dbReference type="Proteomes" id="UP001187531">
    <property type="component" value="Unassembled WGS sequence"/>
</dbReference>
<accession>A0AA88KY68</accession>
<keyword evidence="4" id="KW-0804">Transcription</keyword>
<evidence type="ECO:0000313" key="10">
    <source>
        <dbReference type="Proteomes" id="UP001187531"/>
    </source>
</evidence>
<dbReference type="PROSITE" id="PS51054">
    <property type="entry name" value="ORANGE"/>
    <property type="match status" value="1"/>
</dbReference>
<feature type="domain" description="BHLH" evidence="7">
    <location>
        <begin position="15"/>
        <end position="72"/>
    </location>
</feature>
<feature type="compositionally biased region" description="Polar residues" evidence="6">
    <location>
        <begin position="1"/>
        <end position="10"/>
    </location>
</feature>
<dbReference type="Gene3D" id="6.10.250.980">
    <property type="match status" value="1"/>
</dbReference>
<dbReference type="SUPFAM" id="SSF158457">
    <property type="entry name" value="Orange domain-like"/>
    <property type="match status" value="1"/>
</dbReference>
<feature type="domain" description="Orange" evidence="8">
    <location>
        <begin position="91"/>
        <end position="124"/>
    </location>
</feature>
<dbReference type="InterPro" id="IPR050370">
    <property type="entry name" value="HES_HEY"/>
</dbReference>
<keyword evidence="5" id="KW-0539">Nucleus</keyword>
<reference evidence="9" key="1">
    <citation type="submission" date="2023-07" db="EMBL/GenBank/DDBJ databases">
        <title>Chromosome-level genome assembly of Artemia franciscana.</title>
        <authorList>
            <person name="Jo E."/>
        </authorList>
    </citation>
    <scope>NUCLEOTIDE SEQUENCE</scope>
    <source>
        <tissue evidence="9">Whole body</tissue>
    </source>
</reference>
<dbReference type="Pfam" id="PF00010">
    <property type="entry name" value="HLH"/>
    <property type="match status" value="1"/>
</dbReference>
<evidence type="ECO:0000259" key="7">
    <source>
        <dbReference type="PROSITE" id="PS50888"/>
    </source>
</evidence>
<dbReference type="GO" id="GO:0005634">
    <property type="term" value="C:nucleus"/>
    <property type="evidence" value="ECO:0007669"/>
    <property type="project" value="UniProtKB-SubCell"/>
</dbReference>
<dbReference type="Pfam" id="PF07527">
    <property type="entry name" value="Hairy_orange"/>
    <property type="match status" value="1"/>
</dbReference>
<dbReference type="CDD" id="cd18913">
    <property type="entry name" value="bHLH-O_hairy_like"/>
    <property type="match status" value="1"/>
</dbReference>
<dbReference type="SUPFAM" id="SSF47459">
    <property type="entry name" value="HLH, helix-loop-helix DNA-binding domain"/>
    <property type="match status" value="1"/>
</dbReference>
<comment type="subcellular location">
    <subcellularLocation>
        <location evidence="1">Nucleus</location>
    </subcellularLocation>
</comment>
<dbReference type="PANTHER" id="PTHR10985">
    <property type="entry name" value="BASIC HELIX-LOOP-HELIX TRANSCRIPTION FACTOR, HES-RELATED"/>
    <property type="match status" value="1"/>
</dbReference>
<proteinExistence type="predicted"/>
<evidence type="ECO:0000256" key="3">
    <source>
        <dbReference type="ARBA" id="ARBA00023125"/>
    </source>
</evidence>
<feature type="region of interest" description="Disordered" evidence="6">
    <location>
        <begin position="1"/>
        <end position="24"/>
    </location>
</feature>
<gene>
    <name evidence="9" type="ORF">QYM36_016492</name>
</gene>
<dbReference type="SMART" id="SM00511">
    <property type="entry name" value="ORANGE"/>
    <property type="match status" value="1"/>
</dbReference>
<dbReference type="InterPro" id="IPR036638">
    <property type="entry name" value="HLH_DNA-bd_sf"/>
</dbReference>
<name>A0AA88KY68_ARTSF</name>
<dbReference type="Gene3D" id="4.10.280.10">
    <property type="entry name" value="Helix-loop-helix DNA-binding domain"/>
    <property type="match status" value="1"/>
</dbReference>
<evidence type="ECO:0000256" key="1">
    <source>
        <dbReference type="ARBA" id="ARBA00004123"/>
    </source>
</evidence>
<dbReference type="SMART" id="SM00353">
    <property type="entry name" value="HLH"/>
    <property type="match status" value="1"/>
</dbReference>
<evidence type="ECO:0000256" key="5">
    <source>
        <dbReference type="ARBA" id="ARBA00023242"/>
    </source>
</evidence>
<dbReference type="AlphaFoldDB" id="A0AA88KY68"/>
<evidence type="ECO:0000259" key="8">
    <source>
        <dbReference type="PROSITE" id="PS51054"/>
    </source>
</evidence>
<keyword evidence="10" id="KW-1185">Reference proteome</keyword>
<organism evidence="9 10">
    <name type="scientific">Artemia franciscana</name>
    <name type="common">Brine shrimp</name>
    <name type="synonym">Artemia sanfranciscana</name>
    <dbReference type="NCBI Taxonomy" id="6661"/>
    <lineage>
        <taxon>Eukaryota</taxon>
        <taxon>Metazoa</taxon>
        <taxon>Ecdysozoa</taxon>
        <taxon>Arthropoda</taxon>
        <taxon>Crustacea</taxon>
        <taxon>Branchiopoda</taxon>
        <taxon>Anostraca</taxon>
        <taxon>Artemiidae</taxon>
        <taxon>Artemia</taxon>
    </lineage>
</organism>
<protein>
    <submittedName>
        <fullName evidence="9">Uncharacterized protein</fullName>
    </submittedName>
</protein>
<dbReference type="GO" id="GO:0046983">
    <property type="term" value="F:protein dimerization activity"/>
    <property type="evidence" value="ECO:0007669"/>
    <property type="project" value="InterPro"/>
</dbReference>
<feature type="compositionally biased region" description="Basic and acidic residues" evidence="6">
    <location>
        <begin position="255"/>
        <end position="266"/>
    </location>
</feature>
<comment type="caution">
    <text evidence="9">The sequence shown here is derived from an EMBL/GenBank/DDBJ whole genome shotgun (WGS) entry which is preliminary data.</text>
</comment>
<keyword evidence="3" id="KW-0238">DNA-binding</keyword>
<dbReference type="EMBL" id="JAVRJZ010000020">
    <property type="protein sequence ID" value="KAK2706466.1"/>
    <property type="molecule type" value="Genomic_DNA"/>
</dbReference>
<dbReference type="GO" id="GO:1990837">
    <property type="term" value="F:sequence-specific double-stranded DNA binding"/>
    <property type="evidence" value="ECO:0007669"/>
    <property type="project" value="UniProtKB-ARBA"/>
</dbReference>
<dbReference type="FunFam" id="4.10.280.10:FF:000009">
    <property type="entry name" value="Transcription factor HES-1"/>
    <property type="match status" value="1"/>
</dbReference>
<evidence type="ECO:0000256" key="6">
    <source>
        <dbReference type="SAM" id="MobiDB-lite"/>
    </source>
</evidence>
<dbReference type="PROSITE" id="PS50888">
    <property type="entry name" value="BHLH"/>
    <property type="match status" value="1"/>
</dbReference>
<keyword evidence="2" id="KW-0805">Transcription regulation</keyword>
<dbReference type="GO" id="GO:0006355">
    <property type="term" value="P:regulation of DNA-templated transcription"/>
    <property type="evidence" value="ECO:0007669"/>
    <property type="project" value="InterPro"/>
</dbReference>
<evidence type="ECO:0000256" key="2">
    <source>
        <dbReference type="ARBA" id="ARBA00023015"/>
    </source>
</evidence>
<evidence type="ECO:0000256" key="4">
    <source>
        <dbReference type="ARBA" id="ARBA00023163"/>
    </source>
</evidence>